<dbReference type="InParanoid" id="A0A1Z5RFM8"/>
<name>A0A1Z5RFM8_SORBI</name>
<protein>
    <submittedName>
        <fullName evidence="1">Uncharacterized protein</fullName>
    </submittedName>
</protein>
<dbReference type="Proteomes" id="UP000000768">
    <property type="component" value="Chromosome 6"/>
</dbReference>
<proteinExistence type="predicted"/>
<reference evidence="1 2" key="1">
    <citation type="journal article" date="2009" name="Nature">
        <title>The Sorghum bicolor genome and the diversification of grasses.</title>
        <authorList>
            <person name="Paterson A.H."/>
            <person name="Bowers J.E."/>
            <person name="Bruggmann R."/>
            <person name="Dubchak I."/>
            <person name="Grimwood J."/>
            <person name="Gundlach H."/>
            <person name="Haberer G."/>
            <person name="Hellsten U."/>
            <person name="Mitros T."/>
            <person name="Poliakov A."/>
            <person name="Schmutz J."/>
            <person name="Spannagl M."/>
            <person name="Tang H."/>
            <person name="Wang X."/>
            <person name="Wicker T."/>
            <person name="Bharti A.K."/>
            <person name="Chapman J."/>
            <person name="Feltus F.A."/>
            <person name="Gowik U."/>
            <person name="Grigoriev I.V."/>
            <person name="Lyons E."/>
            <person name="Maher C.A."/>
            <person name="Martis M."/>
            <person name="Narechania A."/>
            <person name="Otillar R.P."/>
            <person name="Penning B.W."/>
            <person name="Salamov A.A."/>
            <person name="Wang Y."/>
            <person name="Zhang L."/>
            <person name="Carpita N.C."/>
            <person name="Freeling M."/>
            <person name="Gingle A.R."/>
            <person name="Hash C.T."/>
            <person name="Keller B."/>
            <person name="Klein P."/>
            <person name="Kresovich S."/>
            <person name="McCann M.C."/>
            <person name="Ming R."/>
            <person name="Peterson D.G."/>
            <person name="Mehboob-ur-Rahman"/>
            <person name="Ware D."/>
            <person name="Westhoff P."/>
            <person name="Mayer K.F."/>
            <person name="Messing J."/>
            <person name="Rokhsar D.S."/>
        </authorList>
    </citation>
    <scope>NUCLEOTIDE SEQUENCE [LARGE SCALE GENOMIC DNA]</scope>
    <source>
        <strain evidence="2">cv. BTx623</strain>
    </source>
</reference>
<dbReference type="EMBL" id="CM000765">
    <property type="protein sequence ID" value="OQU82389.1"/>
    <property type="molecule type" value="Genomic_DNA"/>
</dbReference>
<dbReference type="Gramene" id="OQU82389">
    <property type="protein sequence ID" value="OQU82389"/>
    <property type="gene ID" value="SORBI_3006G226601"/>
</dbReference>
<gene>
    <name evidence="1" type="ORF">SORBI_3006G226601</name>
</gene>
<dbReference type="AlphaFoldDB" id="A0A1Z5RFM8"/>
<keyword evidence="2" id="KW-1185">Reference proteome</keyword>
<sequence length="89" mass="9965">MAMPNCSPPPGGGFLLLRWAGGGLGWFWNESEEEGLWAHLAAAQSPTPLPLRKKTLSHGGSCICATSMKYCVTDNEPRSWKRWWFVLRM</sequence>
<organism evidence="1 2">
    <name type="scientific">Sorghum bicolor</name>
    <name type="common">Sorghum</name>
    <name type="synonym">Sorghum vulgare</name>
    <dbReference type="NCBI Taxonomy" id="4558"/>
    <lineage>
        <taxon>Eukaryota</taxon>
        <taxon>Viridiplantae</taxon>
        <taxon>Streptophyta</taxon>
        <taxon>Embryophyta</taxon>
        <taxon>Tracheophyta</taxon>
        <taxon>Spermatophyta</taxon>
        <taxon>Magnoliopsida</taxon>
        <taxon>Liliopsida</taxon>
        <taxon>Poales</taxon>
        <taxon>Poaceae</taxon>
        <taxon>PACMAD clade</taxon>
        <taxon>Panicoideae</taxon>
        <taxon>Andropogonodae</taxon>
        <taxon>Andropogoneae</taxon>
        <taxon>Sorghinae</taxon>
        <taxon>Sorghum</taxon>
    </lineage>
</organism>
<reference evidence="2" key="2">
    <citation type="journal article" date="2018" name="Plant J.">
        <title>The Sorghum bicolor reference genome: improved assembly, gene annotations, a transcriptome atlas, and signatures of genome organization.</title>
        <authorList>
            <person name="McCormick R.F."/>
            <person name="Truong S.K."/>
            <person name="Sreedasyam A."/>
            <person name="Jenkins J."/>
            <person name="Shu S."/>
            <person name="Sims D."/>
            <person name="Kennedy M."/>
            <person name="Amirebrahimi M."/>
            <person name="Weers B.D."/>
            <person name="McKinley B."/>
            <person name="Mattison A."/>
            <person name="Morishige D.T."/>
            <person name="Grimwood J."/>
            <person name="Schmutz J."/>
            <person name="Mullet J.E."/>
        </authorList>
    </citation>
    <scope>NUCLEOTIDE SEQUENCE [LARGE SCALE GENOMIC DNA]</scope>
    <source>
        <strain evidence="2">cv. BTx623</strain>
    </source>
</reference>
<evidence type="ECO:0000313" key="2">
    <source>
        <dbReference type="Proteomes" id="UP000000768"/>
    </source>
</evidence>
<evidence type="ECO:0000313" key="1">
    <source>
        <dbReference type="EMBL" id="OQU82389.1"/>
    </source>
</evidence>
<accession>A0A1Z5RFM8</accession>